<evidence type="ECO:0000256" key="1">
    <source>
        <dbReference type="HAMAP-Rule" id="MF_01866"/>
    </source>
</evidence>
<dbReference type="PROSITE" id="PS51648">
    <property type="entry name" value="YCGL"/>
    <property type="match status" value="1"/>
</dbReference>
<proteinExistence type="inferred from homology"/>
<dbReference type="Pfam" id="PF05166">
    <property type="entry name" value="YcgL"/>
    <property type="match status" value="1"/>
</dbReference>
<reference evidence="3 4" key="1">
    <citation type="submission" date="2019-03" db="EMBL/GenBank/DDBJ databases">
        <title>Metabolic reconstructions from genomes of highly enriched 'Candidatus Accumulibacter' and 'Candidatus Competibacter' bioreactor populations.</title>
        <authorList>
            <person name="Annavajhala M.K."/>
            <person name="Welles L."/>
            <person name="Abbas B."/>
            <person name="Sorokin D."/>
            <person name="Park H."/>
            <person name="Van Loosdrecht M."/>
            <person name="Chandran K."/>
        </authorList>
    </citation>
    <scope>NUCLEOTIDE SEQUENCE [LARGE SCALE GENOMIC DNA]</scope>
    <source>
        <strain evidence="3 4">SBR_G</strain>
    </source>
</reference>
<gene>
    <name evidence="3" type="ORF">E4P82_11380</name>
</gene>
<dbReference type="PANTHER" id="PTHR38109:SF1">
    <property type="entry name" value="PROTEIN YCGL"/>
    <property type="match status" value="1"/>
</dbReference>
<dbReference type="EMBL" id="SPMZ01000031">
    <property type="protein sequence ID" value="NMQ19748.1"/>
    <property type="molecule type" value="Genomic_DNA"/>
</dbReference>
<protein>
    <recommendedName>
        <fullName evidence="1">YcgL domain-containing protein E4P82_11380</fullName>
    </recommendedName>
</protein>
<comment type="caution">
    <text evidence="3">The sequence shown here is derived from an EMBL/GenBank/DDBJ whole genome shotgun (WGS) entry which is preliminary data.</text>
</comment>
<keyword evidence="4" id="KW-1185">Reference proteome</keyword>
<dbReference type="Gene3D" id="3.10.510.20">
    <property type="entry name" value="YcgL domain"/>
    <property type="match status" value="1"/>
</dbReference>
<dbReference type="RefSeq" id="WP_169249005.1">
    <property type="nucleotide sequence ID" value="NZ_SPMZ01000031.1"/>
</dbReference>
<organism evidence="3 4">
    <name type="scientific">Candidatus Competibacter phosphatis</name>
    <dbReference type="NCBI Taxonomy" id="221280"/>
    <lineage>
        <taxon>Bacteria</taxon>
        <taxon>Pseudomonadati</taxon>
        <taxon>Pseudomonadota</taxon>
        <taxon>Gammaproteobacteria</taxon>
        <taxon>Candidatus Competibacteraceae</taxon>
        <taxon>Candidatus Competibacter</taxon>
    </lineage>
</organism>
<sequence length="85" mass="10019">MQCTIYKSRKKQDTYLYLAVKDDFSSIPDALLKLLGEPIHVMDLELDPARKLAQEDVAEVLRNLQERGWHLQVPRQDEWLTTTRH</sequence>
<evidence type="ECO:0000259" key="2">
    <source>
        <dbReference type="PROSITE" id="PS51648"/>
    </source>
</evidence>
<evidence type="ECO:0000313" key="4">
    <source>
        <dbReference type="Proteomes" id="UP000760480"/>
    </source>
</evidence>
<dbReference type="Proteomes" id="UP000760480">
    <property type="component" value="Unassembled WGS sequence"/>
</dbReference>
<accession>A0ABX1TK38</accession>
<dbReference type="SUPFAM" id="SSF160191">
    <property type="entry name" value="YcgL-like"/>
    <property type="match status" value="1"/>
</dbReference>
<dbReference type="InterPro" id="IPR027354">
    <property type="entry name" value="YcgL_dom"/>
</dbReference>
<feature type="domain" description="YcgL" evidence="2">
    <location>
        <begin position="1"/>
        <end position="85"/>
    </location>
</feature>
<dbReference type="HAMAP" id="MF_01866">
    <property type="entry name" value="UPF0745"/>
    <property type="match status" value="1"/>
</dbReference>
<dbReference type="PANTHER" id="PTHR38109">
    <property type="entry name" value="PROTEIN YCGL"/>
    <property type="match status" value="1"/>
</dbReference>
<name>A0ABX1TK38_9GAMM</name>
<dbReference type="InterPro" id="IPR038068">
    <property type="entry name" value="YcgL-like_sf"/>
</dbReference>
<evidence type="ECO:0000313" key="3">
    <source>
        <dbReference type="EMBL" id="NMQ19748.1"/>
    </source>
</evidence>